<proteinExistence type="inferred from homology"/>
<reference evidence="5" key="1">
    <citation type="submission" date="2013-04" db="EMBL/GenBank/DDBJ databases">
        <authorList>
            <person name="Qu J."/>
            <person name="Murali S.C."/>
            <person name="Bandaranaike D."/>
            <person name="Bellair M."/>
            <person name="Blankenburg K."/>
            <person name="Chao H."/>
            <person name="Dinh H."/>
            <person name="Doddapaneni H."/>
            <person name="Downs B."/>
            <person name="Dugan-Rocha S."/>
            <person name="Elkadiri S."/>
            <person name="Gnanaolivu R.D."/>
            <person name="Hernandez B."/>
            <person name="Javaid M."/>
            <person name="Jayaseelan J.C."/>
            <person name="Lee S."/>
            <person name="Li M."/>
            <person name="Ming W."/>
            <person name="Munidasa M."/>
            <person name="Muniz J."/>
            <person name="Nguyen L."/>
            <person name="Ongeri F."/>
            <person name="Osuji N."/>
            <person name="Pu L.-L."/>
            <person name="Puazo M."/>
            <person name="Qu C."/>
            <person name="Quiroz J."/>
            <person name="Raj R."/>
            <person name="Weissenberger G."/>
            <person name="Xin Y."/>
            <person name="Zou X."/>
            <person name="Han Y."/>
            <person name="Richards S."/>
            <person name="Worley K."/>
            <person name="Muzny D."/>
            <person name="Gibbs R."/>
        </authorList>
    </citation>
    <scope>NUCLEOTIDE SEQUENCE</scope>
    <source>
        <strain evidence="5">Sampled in the wild</strain>
    </source>
</reference>
<dbReference type="PROSITE" id="PS50800">
    <property type="entry name" value="SAP"/>
    <property type="match status" value="1"/>
</dbReference>
<accession>A0A8K0P7J4</accession>
<dbReference type="EMBL" id="KZ308737">
    <property type="protein sequence ID" value="KAG8233689.1"/>
    <property type="molecule type" value="Genomic_DNA"/>
</dbReference>
<dbReference type="GO" id="GO:0005634">
    <property type="term" value="C:nucleus"/>
    <property type="evidence" value="ECO:0007669"/>
    <property type="project" value="TreeGrafter"/>
</dbReference>
<evidence type="ECO:0000256" key="3">
    <source>
        <dbReference type="SAM" id="MobiDB-lite"/>
    </source>
</evidence>
<comment type="caution">
    <text evidence="5">The sequence shown here is derived from an EMBL/GenBank/DDBJ whole genome shotgun (WGS) entry which is preliminary data.</text>
</comment>
<evidence type="ECO:0000259" key="4">
    <source>
        <dbReference type="PROSITE" id="PS50800"/>
    </source>
</evidence>
<dbReference type="PANTHER" id="PTHR46551:SF1">
    <property type="entry name" value="SAP DOMAIN-CONTAINING RIBONUCLEOPROTEIN"/>
    <property type="match status" value="1"/>
</dbReference>
<dbReference type="InterPro" id="IPR003034">
    <property type="entry name" value="SAP_dom"/>
</dbReference>
<keyword evidence="6" id="KW-1185">Reference proteome</keyword>
<dbReference type="GO" id="GO:0016973">
    <property type="term" value="P:poly(A)+ mRNA export from nucleus"/>
    <property type="evidence" value="ECO:0007669"/>
    <property type="project" value="TreeGrafter"/>
</dbReference>
<dbReference type="PANTHER" id="PTHR46551">
    <property type="entry name" value="SAP DOMAIN-CONTAINING RIBONUCLEOPROTEIN"/>
    <property type="match status" value="1"/>
</dbReference>
<dbReference type="InterPro" id="IPR052240">
    <property type="entry name" value="SAP_domain_ribonucleoprotein"/>
</dbReference>
<dbReference type="SMART" id="SM00513">
    <property type="entry name" value="SAP"/>
    <property type="match status" value="1"/>
</dbReference>
<dbReference type="OrthoDB" id="5837849at2759"/>
<dbReference type="InterPro" id="IPR036361">
    <property type="entry name" value="SAP_dom_sf"/>
</dbReference>
<dbReference type="AlphaFoldDB" id="A0A8K0P7J4"/>
<keyword evidence="1" id="KW-0597">Phosphoprotein</keyword>
<feature type="domain" description="SAP" evidence="4">
    <location>
        <begin position="13"/>
        <end position="47"/>
    </location>
</feature>
<dbReference type="SUPFAM" id="SSF68906">
    <property type="entry name" value="SAP domain"/>
    <property type="match status" value="1"/>
</dbReference>
<feature type="region of interest" description="Disordered" evidence="3">
    <location>
        <begin position="90"/>
        <end position="109"/>
    </location>
</feature>
<reference evidence="5" key="2">
    <citation type="submission" date="2017-10" db="EMBL/GenBank/DDBJ databases">
        <title>Ladona fulva Genome sequencing and assembly.</title>
        <authorList>
            <person name="Murali S."/>
            <person name="Richards S."/>
            <person name="Bandaranaike D."/>
            <person name="Bellair M."/>
            <person name="Blankenburg K."/>
            <person name="Chao H."/>
            <person name="Dinh H."/>
            <person name="Doddapaneni H."/>
            <person name="Dugan-Rocha S."/>
            <person name="Elkadiri S."/>
            <person name="Gnanaolivu R."/>
            <person name="Hernandez B."/>
            <person name="Skinner E."/>
            <person name="Javaid M."/>
            <person name="Lee S."/>
            <person name="Li M."/>
            <person name="Ming W."/>
            <person name="Munidasa M."/>
            <person name="Muniz J."/>
            <person name="Nguyen L."/>
            <person name="Hughes D."/>
            <person name="Osuji N."/>
            <person name="Pu L.-L."/>
            <person name="Puazo M."/>
            <person name="Qu C."/>
            <person name="Quiroz J."/>
            <person name="Raj R."/>
            <person name="Weissenberger G."/>
            <person name="Xin Y."/>
            <person name="Zou X."/>
            <person name="Han Y."/>
            <person name="Worley K."/>
            <person name="Muzny D."/>
            <person name="Gibbs R."/>
        </authorList>
    </citation>
    <scope>NUCLEOTIDE SEQUENCE</scope>
    <source>
        <strain evidence="5">Sampled in the wild</strain>
    </source>
</reference>
<organism evidence="5 6">
    <name type="scientific">Ladona fulva</name>
    <name type="common">Scarce chaser dragonfly</name>
    <name type="synonym">Libellula fulva</name>
    <dbReference type="NCBI Taxonomy" id="123851"/>
    <lineage>
        <taxon>Eukaryota</taxon>
        <taxon>Metazoa</taxon>
        <taxon>Ecdysozoa</taxon>
        <taxon>Arthropoda</taxon>
        <taxon>Hexapoda</taxon>
        <taxon>Insecta</taxon>
        <taxon>Pterygota</taxon>
        <taxon>Palaeoptera</taxon>
        <taxon>Odonata</taxon>
        <taxon>Epiprocta</taxon>
        <taxon>Anisoptera</taxon>
        <taxon>Libelluloidea</taxon>
        <taxon>Libellulidae</taxon>
        <taxon>Ladona</taxon>
    </lineage>
</organism>
<protein>
    <recommendedName>
        <fullName evidence="4">SAP domain-containing protein</fullName>
    </recommendedName>
</protein>
<dbReference type="Proteomes" id="UP000792457">
    <property type="component" value="Unassembled WGS sequence"/>
</dbReference>
<evidence type="ECO:0000313" key="5">
    <source>
        <dbReference type="EMBL" id="KAG8233689.1"/>
    </source>
</evidence>
<evidence type="ECO:0000256" key="2">
    <source>
        <dbReference type="ARBA" id="ARBA00046328"/>
    </source>
</evidence>
<sequence>MADEAVPVSPVDLGKLKVADLKKELKNRGLLTTGNKTELLERLQLALHGEGTLGMESDSVVVDAEEMLDEDDVLADDSEEVLDSEILKTPTSAESPQIPLKRNSVEDLSKDDKQRAKKIVLNRTVVPTVGKENQETVEKPEKKIIKLSQMTTKERLELRAQKFGGMANLSEDAKKAARAERFGIVSTSTVTTAKKTPSVTIPKDSDVLMKRAARFGISASGTSGKGADVDILKKRAERFGQSVSSALEKVDQEERLRKRKERFGGVEVKKAKTAALG</sequence>
<evidence type="ECO:0000313" key="6">
    <source>
        <dbReference type="Proteomes" id="UP000792457"/>
    </source>
</evidence>
<dbReference type="Gene3D" id="1.10.720.30">
    <property type="entry name" value="SAP domain"/>
    <property type="match status" value="1"/>
</dbReference>
<comment type="similarity">
    <text evidence="2">Belongs to the SAP domain-containing ribonucleoprotein family.</text>
</comment>
<name>A0A8K0P7J4_LADFU</name>
<dbReference type="Pfam" id="PF02037">
    <property type="entry name" value="SAP"/>
    <property type="match status" value="1"/>
</dbReference>
<gene>
    <name evidence="5" type="ORF">J437_LFUL014046</name>
</gene>
<evidence type="ECO:0000256" key="1">
    <source>
        <dbReference type="ARBA" id="ARBA00022553"/>
    </source>
</evidence>